<sequence>MSRHAKLEKRLTGAQNDRKYCQRSDAHGTRNTVSAHACRHVSIGIAITAALALQSFYNPASAAGNDYENGQQGTKTNVFAPLSGPSFDKFDEYMEQGLLVKMPTSRDTILQDAGGVRSQLAEHNIGLQLLSLNSLTYNLRSPSFHGKQTYNGEKLTGMSTEQALVTYNFDQEGVDQKQLIFAVVNTSTNWQPQGPRATASLSRLAYYQSFNQKQWEMKAGYLSNALEYIGIYTGGSLAGGTQGINSVIPFQVGLSRLPFSSPGINLTFNADNGFYNKLGVQRSMSPEGPEVEADNNSHGFRWRTPSAGTLFIDEIGLKRKPSAATRYMWLRAGAIHNSSDYAEMDGDGKSNGNYAYYVAADVQLTSPGDTQTHGQGWILGGSYNYAPSDRNLFTEYLEARLYKRGIIPSRPYDMLSFNINRTKFSPEARDAYAAMSIDTAHHSDAATVSYMTRIYSGAYLSTALSHVSNPSFAPTKDDALNLSFGLNLFF</sequence>
<organism evidence="4">
    <name type="scientific">Salinicola endophyticus</name>
    <dbReference type="NCBI Taxonomy" id="1949083"/>
    <lineage>
        <taxon>Bacteria</taxon>
        <taxon>Pseudomonadati</taxon>
        <taxon>Pseudomonadota</taxon>
        <taxon>Gammaproteobacteria</taxon>
        <taxon>Oceanospirillales</taxon>
        <taxon>Halomonadaceae</taxon>
        <taxon>Salinicola</taxon>
    </lineage>
</organism>
<feature type="compositionally biased region" description="Basic and acidic residues" evidence="3">
    <location>
        <begin position="8"/>
        <end position="26"/>
    </location>
</feature>
<reference evidence="4" key="1">
    <citation type="submission" date="2024-06" db="EMBL/GenBank/DDBJ databases">
        <title>Complete genome of Salinicola endophyticus HNIBRBA4755.</title>
        <authorList>
            <person name="Shin S.Y."/>
            <person name="Kang H."/>
            <person name="Song J."/>
        </authorList>
    </citation>
    <scope>NUCLEOTIDE SEQUENCE</scope>
    <source>
        <strain evidence="4">HNIBRBA4755</strain>
    </source>
</reference>
<dbReference type="Pfam" id="PF04966">
    <property type="entry name" value="OprB"/>
    <property type="match status" value="1"/>
</dbReference>
<accession>A0AB74U877</accession>
<dbReference type="EMBL" id="CP159578">
    <property type="protein sequence ID" value="XCJ78763.1"/>
    <property type="molecule type" value="Genomic_DNA"/>
</dbReference>
<dbReference type="InterPro" id="IPR007049">
    <property type="entry name" value="Carb-sel_porin_OprB"/>
</dbReference>
<dbReference type="InterPro" id="IPR052932">
    <property type="entry name" value="OprB_Porin"/>
</dbReference>
<dbReference type="GO" id="GO:0016020">
    <property type="term" value="C:membrane"/>
    <property type="evidence" value="ECO:0007669"/>
    <property type="project" value="InterPro"/>
</dbReference>
<dbReference type="AlphaFoldDB" id="A0AB74U877"/>
<feature type="region of interest" description="Disordered" evidence="3">
    <location>
        <begin position="1"/>
        <end position="26"/>
    </location>
</feature>
<name>A0AB74U877_9GAMM</name>
<evidence type="ECO:0000256" key="2">
    <source>
        <dbReference type="RuleBase" id="RU363072"/>
    </source>
</evidence>
<dbReference type="PANTHER" id="PTHR37944:SF1">
    <property type="entry name" value="PORIN B"/>
    <property type="match status" value="1"/>
</dbReference>
<dbReference type="Gene3D" id="2.40.160.180">
    <property type="entry name" value="Carbohydrate-selective porin OprB"/>
    <property type="match status" value="1"/>
</dbReference>
<protein>
    <submittedName>
        <fullName evidence="4">Carbohydrate porin</fullName>
    </submittedName>
</protein>
<evidence type="ECO:0000256" key="1">
    <source>
        <dbReference type="ARBA" id="ARBA00008769"/>
    </source>
</evidence>
<dbReference type="GO" id="GO:0015288">
    <property type="term" value="F:porin activity"/>
    <property type="evidence" value="ECO:0007669"/>
    <property type="project" value="InterPro"/>
</dbReference>
<dbReference type="InterPro" id="IPR038673">
    <property type="entry name" value="OprB_sf"/>
</dbReference>
<dbReference type="GO" id="GO:0008643">
    <property type="term" value="P:carbohydrate transport"/>
    <property type="evidence" value="ECO:0007669"/>
    <property type="project" value="InterPro"/>
</dbReference>
<evidence type="ECO:0000313" key="4">
    <source>
        <dbReference type="EMBL" id="XCJ78763.1"/>
    </source>
</evidence>
<dbReference type="PANTHER" id="PTHR37944">
    <property type="entry name" value="PORIN B"/>
    <property type="match status" value="1"/>
</dbReference>
<gene>
    <name evidence="4" type="ORF">ABV408_15140</name>
</gene>
<evidence type="ECO:0000256" key="3">
    <source>
        <dbReference type="SAM" id="MobiDB-lite"/>
    </source>
</evidence>
<comment type="similarity">
    <text evidence="1 2">Belongs to the OprB family.</text>
</comment>
<dbReference type="RefSeq" id="WP_353979730.1">
    <property type="nucleotide sequence ID" value="NZ_CP159578.1"/>
</dbReference>
<proteinExistence type="inferred from homology"/>